<dbReference type="AlphaFoldDB" id="A0A177UBU5"/>
<protein>
    <submittedName>
        <fullName evidence="3">Uncharacterized protein</fullName>
    </submittedName>
</protein>
<reference evidence="2" key="3">
    <citation type="submission" date="2020-10" db="EMBL/GenBank/DDBJ databases">
        <authorList>
            <person name="Sedaghatjoo S."/>
        </authorList>
    </citation>
    <scope>NUCLEOTIDE SEQUENCE</scope>
    <source>
        <strain evidence="2">AZH3</strain>
    </source>
</reference>
<evidence type="ECO:0000256" key="1">
    <source>
        <dbReference type="SAM" id="MobiDB-lite"/>
    </source>
</evidence>
<evidence type="ECO:0000313" key="4">
    <source>
        <dbReference type="Proteomes" id="UP000077671"/>
    </source>
</evidence>
<evidence type="ECO:0000313" key="3">
    <source>
        <dbReference type="EMBL" id="KAE8262413.1"/>
    </source>
</evidence>
<evidence type="ECO:0000313" key="2">
    <source>
        <dbReference type="EMBL" id="CAD6941356.1"/>
    </source>
</evidence>
<dbReference type="Proteomes" id="UP000077671">
    <property type="component" value="Unassembled WGS sequence"/>
</dbReference>
<dbReference type="EMBL" id="LWDD02000241">
    <property type="protein sequence ID" value="KAE8262413.1"/>
    <property type="molecule type" value="Genomic_DNA"/>
</dbReference>
<feature type="region of interest" description="Disordered" evidence="1">
    <location>
        <begin position="1"/>
        <end position="104"/>
    </location>
</feature>
<dbReference type="EMBL" id="CAJHJG010004474">
    <property type="protein sequence ID" value="CAD6941356.1"/>
    <property type="molecule type" value="Genomic_DNA"/>
</dbReference>
<gene>
    <name evidence="3" type="ORF">A4X03_0g2472</name>
    <name evidence="2" type="ORF">JKIAZH3_G6211</name>
</gene>
<comment type="caution">
    <text evidence="3">The sequence shown here is derived from an EMBL/GenBank/DDBJ whole genome shotgun (WGS) entry which is preliminary data.</text>
</comment>
<accession>A0A177UBU5</accession>
<reference evidence="3" key="1">
    <citation type="submission" date="2016-04" db="EMBL/GenBank/DDBJ databases">
        <authorList>
            <person name="Nguyen H.D."/>
            <person name="Kesanakurti P."/>
            <person name="Cullis J."/>
            <person name="Levesque C.A."/>
            <person name="Hambleton S."/>
        </authorList>
    </citation>
    <scope>NUCLEOTIDE SEQUENCE</scope>
    <source>
        <strain evidence="3">DAOMC 238032</strain>
    </source>
</reference>
<dbReference type="Proteomes" id="UP000836402">
    <property type="component" value="Unassembled WGS sequence"/>
</dbReference>
<reference evidence="3" key="2">
    <citation type="journal article" date="2019" name="IMA Fungus">
        <title>Genome sequencing and comparison of five Tilletia species to identify candidate genes for the detection of regulated species infecting wheat.</title>
        <authorList>
            <person name="Nguyen H.D.T."/>
            <person name="Sultana T."/>
            <person name="Kesanakurti P."/>
            <person name="Hambleton S."/>
        </authorList>
    </citation>
    <scope>NUCLEOTIDE SEQUENCE</scope>
    <source>
        <strain evidence="3">DAOMC 238032</strain>
    </source>
</reference>
<keyword evidence="5" id="KW-1185">Reference proteome</keyword>
<organism evidence="3 4">
    <name type="scientific">Tilletia caries</name>
    <name type="common">wheat bunt fungus</name>
    <dbReference type="NCBI Taxonomy" id="13290"/>
    <lineage>
        <taxon>Eukaryota</taxon>
        <taxon>Fungi</taxon>
        <taxon>Dikarya</taxon>
        <taxon>Basidiomycota</taxon>
        <taxon>Ustilaginomycotina</taxon>
        <taxon>Exobasidiomycetes</taxon>
        <taxon>Tilletiales</taxon>
        <taxon>Tilletiaceae</taxon>
        <taxon>Tilletia</taxon>
    </lineage>
</organism>
<name>A0A177UBU5_9BASI</name>
<feature type="compositionally biased region" description="Low complexity" evidence="1">
    <location>
        <begin position="1"/>
        <end position="19"/>
    </location>
</feature>
<proteinExistence type="predicted"/>
<feature type="compositionally biased region" description="Gly residues" evidence="1">
    <location>
        <begin position="67"/>
        <end position="76"/>
    </location>
</feature>
<sequence>MNAAASSSQTSLASLGSGSVFSNHAPSFTGNGNGTGTKRRSFGGRSLFGGTSGSSSSSIRGHRAPFWGGGGGGGDNGRPSLDGSGRVEDTVEELQDSVAPGGMI</sequence>
<evidence type="ECO:0000313" key="5">
    <source>
        <dbReference type="Proteomes" id="UP000836402"/>
    </source>
</evidence>